<dbReference type="eggNOG" id="ENOG502RZ62">
    <property type="taxonomic scope" value="Eukaryota"/>
</dbReference>
<evidence type="ECO:0000256" key="4">
    <source>
        <dbReference type="ARBA" id="ARBA00023136"/>
    </source>
</evidence>
<feature type="transmembrane region" description="Helical" evidence="6">
    <location>
        <begin position="124"/>
        <end position="143"/>
    </location>
</feature>
<dbReference type="InterPro" id="IPR033118">
    <property type="entry name" value="EXPERA"/>
</dbReference>
<reference evidence="9" key="2">
    <citation type="submission" date="2013-12" db="EMBL/GenBank/DDBJ databases">
        <authorList>
            <person name="Yu Y."/>
            <person name="Lee S."/>
            <person name="de Baynast K."/>
            <person name="Wissotski M."/>
            <person name="Liu L."/>
            <person name="Talag J."/>
            <person name="Goicoechea J."/>
            <person name="Angelova A."/>
            <person name="Jetty R."/>
            <person name="Kudrna D."/>
            <person name="Golser W."/>
            <person name="Rivera L."/>
            <person name="Zhang J."/>
            <person name="Wing R."/>
        </authorList>
    </citation>
    <scope>NUCLEOTIDE SEQUENCE</scope>
</reference>
<name>A0A0D9VWV8_9ORYZ</name>
<dbReference type="HOGENOM" id="CLU_086812_0_0_1"/>
<feature type="transmembrane region" description="Helical" evidence="6">
    <location>
        <begin position="93"/>
        <end position="112"/>
    </location>
</feature>
<dbReference type="EnsemblPlants" id="LPERR03G22800.1">
    <property type="protein sequence ID" value="LPERR03G22800.1"/>
    <property type="gene ID" value="LPERR03G22800"/>
</dbReference>
<evidence type="ECO:0000313" key="8">
    <source>
        <dbReference type="EnsemblPlants" id="LPERR03G22800.1"/>
    </source>
</evidence>
<accession>A0A0D9VWV8</accession>
<reference evidence="8 9" key="1">
    <citation type="submission" date="2012-08" db="EMBL/GenBank/DDBJ databases">
        <title>Oryza genome evolution.</title>
        <authorList>
            <person name="Wing R.A."/>
        </authorList>
    </citation>
    <scope>NUCLEOTIDE SEQUENCE</scope>
</reference>
<organism evidence="8 9">
    <name type="scientific">Leersia perrieri</name>
    <dbReference type="NCBI Taxonomy" id="77586"/>
    <lineage>
        <taxon>Eukaryota</taxon>
        <taxon>Viridiplantae</taxon>
        <taxon>Streptophyta</taxon>
        <taxon>Embryophyta</taxon>
        <taxon>Tracheophyta</taxon>
        <taxon>Spermatophyta</taxon>
        <taxon>Magnoliopsida</taxon>
        <taxon>Liliopsida</taxon>
        <taxon>Poales</taxon>
        <taxon>Poaceae</taxon>
        <taxon>BOP clade</taxon>
        <taxon>Oryzoideae</taxon>
        <taxon>Oryzeae</taxon>
        <taxon>Oryzinae</taxon>
        <taxon>Leersia</taxon>
    </lineage>
</organism>
<feature type="transmembrane region" description="Helical" evidence="6">
    <location>
        <begin position="63"/>
        <end position="86"/>
    </location>
</feature>
<dbReference type="InterPro" id="IPR051987">
    <property type="entry name" value="Sigma-2_receptor-like"/>
</dbReference>
<dbReference type="Proteomes" id="UP000032180">
    <property type="component" value="Chromosome 3"/>
</dbReference>
<evidence type="ECO:0000256" key="6">
    <source>
        <dbReference type="SAM" id="Phobius"/>
    </source>
</evidence>
<sequence length="237" mass="25799">MGFVAATADAVVALFSLIVAVAAPLFDSQIVLPGRLFAALLVDIFRWFVAEFGHYLVADPPPFFRGLVWLSLAFLWVCVANLYGILARRPWSAATSLMAGGFMLTYLSVIFGEMVGSGRLTLKLIQLYVPLALFAITAILRGFSTCSARGTAVSSHAPTALDLDLWNTIEVVQPYYDYEVAMLNPKAGGVTWAMVPLSIGSFLRRPTSPHQDWPLSVCSYVADAQPPLGDLRCLDHI</sequence>
<feature type="transmembrane region" description="Helical" evidence="6">
    <location>
        <begin position="6"/>
        <end position="26"/>
    </location>
</feature>
<feature type="transmembrane region" description="Helical" evidence="6">
    <location>
        <begin position="38"/>
        <end position="57"/>
    </location>
</feature>
<reference evidence="8" key="3">
    <citation type="submission" date="2015-04" db="UniProtKB">
        <authorList>
            <consortium name="EnsemblPlants"/>
        </authorList>
    </citation>
    <scope>IDENTIFICATION</scope>
</reference>
<keyword evidence="2 5" id="KW-0812">Transmembrane</keyword>
<evidence type="ECO:0000259" key="7">
    <source>
        <dbReference type="PROSITE" id="PS51751"/>
    </source>
</evidence>
<keyword evidence="4 5" id="KW-0472">Membrane</keyword>
<feature type="domain" description="EXPERA" evidence="7">
    <location>
        <begin position="8"/>
        <end position="139"/>
    </location>
</feature>
<evidence type="ECO:0000256" key="2">
    <source>
        <dbReference type="ARBA" id="ARBA00022692"/>
    </source>
</evidence>
<proteinExistence type="predicted"/>
<dbReference type="PROSITE" id="PS51751">
    <property type="entry name" value="EXPERA"/>
    <property type="match status" value="1"/>
</dbReference>
<keyword evidence="9" id="KW-1185">Reference proteome</keyword>
<evidence type="ECO:0000256" key="3">
    <source>
        <dbReference type="ARBA" id="ARBA00022989"/>
    </source>
</evidence>
<dbReference type="AlphaFoldDB" id="A0A0D9VWV8"/>
<evidence type="ECO:0000256" key="5">
    <source>
        <dbReference type="PROSITE-ProRule" id="PRU01087"/>
    </source>
</evidence>
<dbReference type="GO" id="GO:0016020">
    <property type="term" value="C:membrane"/>
    <property type="evidence" value="ECO:0007669"/>
    <property type="project" value="UniProtKB-SubCell"/>
</dbReference>
<comment type="subcellular location">
    <subcellularLocation>
        <location evidence="1">Membrane</location>
        <topology evidence="1">Multi-pass membrane protein</topology>
    </subcellularLocation>
</comment>
<dbReference type="Gramene" id="LPERR03G22800.1">
    <property type="protein sequence ID" value="LPERR03G22800.1"/>
    <property type="gene ID" value="LPERR03G22800"/>
</dbReference>
<evidence type="ECO:0000256" key="1">
    <source>
        <dbReference type="ARBA" id="ARBA00004141"/>
    </source>
</evidence>
<dbReference type="PANTHER" id="PTHR31204">
    <property type="entry name" value="SIGMA INTRACELLULAR RECEPTOR 2"/>
    <property type="match status" value="1"/>
</dbReference>
<protein>
    <recommendedName>
        <fullName evidence="7">EXPERA domain-containing protein</fullName>
    </recommendedName>
</protein>
<evidence type="ECO:0000313" key="9">
    <source>
        <dbReference type="Proteomes" id="UP000032180"/>
    </source>
</evidence>
<dbReference type="PANTHER" id="PTHR31204:SF4">
    <property type="entry name" value="EXPRESSED PROTEIN"/>
    <property type="match status" value="1"/>
</dbReference>
<keyword evidence="3 5" id="KW-1133">Transmembrane helix</keyword>
<dbReference type="STRING" id="77586.A0A0D9VWV8"/>
<dbReference type="GO" id="GO:0005783">
    <property type="term" value="C:endoplasmic reticulum"/>
    <property type="evidence" value="ECO:0007669"/>
    <property type="project" value="TreeGrafter"/>
</dbReference>